<gene>
    <name evidence="2" type="ORF">LCGC14_3039180</name>
</gene>
<dbReference type="SMART" id="SM00858">
    <property type="entry name" value="SAF"/>
    <property type="match status" value="1"/>
</dbReference>
<proteinExistence type="predicted"/>
<dbReference type="InterPro" id="IPR036732">
    <property type="entry name" value="AFP_Neu5c_C_sf"/>
</dbReference>
<dbReference type="InterPro" id="IPR013974">
    <property type="entry name" value="SAF"/>
</dbReference>
<dbReference type="GO" id="GO:0016051">
    <property type="term" value="P:carbohydrate biosynthetic process"/>
    <property type="evidence" value="ECO:0007669"/>
    <property type="project" value="InterPro"/>
</dbReference>
<dbReference type="AlphaFoldDB" id="A0A0F8WQP8"/>
<dbReference type="SUPFAM" id="SSF51569">
    <property type="entry name" value="Aldolase"/>
    <property type="match status" value="1"/>
</dbReference>
<dbReference type="Pfam" id="PF08666">
    <property type="entry name" value="SAF"/>
    <property type="match status" value="1"/>
</dbReference>
<organism evidence="2">
    <name type="scientific">marine sediment metagenome</name>
    <dbReference type="NCBI Taxonomy" id="412755"/>
    <lineage>
        <taxon>unclassified sequences</taxon>
        <taxon>metagenomes</taxon>
        <taxon>ecological metagenomes</taxon>
    </lineage>
</organism>
<feature type="domain" description="AFP-like" evidence="1">
    <location>
        <begin position="208"/>
        <end position="267"/>
    </location>
</feature>
<accession>A0A0F8WQP8</accession>
<dbReference type="GO" id="GO:0047444">
    <property type="term" value="F:N-acylneuraminate-9-phosphate synthase activity"/>
    <property type="evidence" value="ECO:0007669"/>
    <property type="project" value="TreeGrafter"/>
</dbReference>
<dbReference type="EMBL" id="LAZR01063718">
    <property type="protein sequence ID" value="KKK58958.1"/>
    <property type="molecule type" value="Genomic_DNA"/>
</dbReference>
<reference evidence="2" key="1">
    <citation type="journal article" date="2015" name="Nature">
        <title>Complex archaea that bridge the gap between prokaryotes and eukaryotes.</title>
        <authorList>
            <person name="Spang A."/>
            <person name="Saw J.H."/>
            <person name="Jorgensen S.L."/>
            <person name="Zaremba-Niedzwiedzka K."/>
            <person name="Martijn J."/>
            <person name="Lind A.E."/>
            <person name="van Eijk R."/>
            <person name="Schleper C."/>
            <person name="Guy L."/>
            <person name="Ettema T.J."/>
        </authorList>
    </citation>
    <scope>NUCLEOTIDE SEQUENCE</scope>
</reference>
<dbReference type="InterPro" id="IPR051690">
    <property type="entry name" value="PseI-like"/>
</dbReference>
<dbReference type="SUPFAM" id="SSF51269">
    <property type="entry name" value="AFP III-like domain"/>
    <property type="match status" value="1"/>
</dbReference>
<comment type="caution">
    <text evidence="2">The sequence shown here is derived from an EMBL/GenBank/DDBJ whole genome shotgun (WGS) entry which is preliminary data.</text>
</comment>
<dbReference type="Gene3D" id="3.90.1210.10">
    <property type="entry name" value="Antifreeze-like/N-acetylneuraminic acid synthase C-terminal domain"/>
    <property type="match status" value="1"/>
</dbReference>
<evidence type="ECO:0000259" key="1">
    <source>
        <dbReference type="PROSITE" id="PS50844"/>
    </source>
</evidence>
<dbReference type="Pfam" id="PF03102">
    <property type="entry name" value="NeuB"/>
    <property type="match status" value="1"/>
</dbReference>
<dbReference type="PROSITE" id="PS50844">
    <property type="entry name" value="AFP_LIKE"/>
    <property type="match status" value="1"/>
</dbReference>
<sequence>RLEIDKAFHVELFKYCEEKNILFLSTCYDEDSLNLLVELGVPAIKIASTDTTNLLFLEKVAKAGKPVILSTGMCSLLEIEQAYQCLKENGCKELALLKCTSNYPTDPKEVNLRAMETLKQSFDAIIGFSDHTEGVGASPYAVAMGASIIEKHFTLDKNLEGPDHQASLSPDELTLLVKEIRKVEQMLGSNEITPTTSEKETKKALQKCLVSKVDLKKGDTVTRENITAKRTGGRGVSALDFYNVLGATLICDLPQNSPIEESHLDKVMK</sequence>
<evidence type="ECO:0000313" key="2">
    <source>
        <dbReference type="EMBL" id="KKK58958.1"/>
    </source>
</evidence>
<dbReference type="CDD" id="cd11615">
    <property type="entry name" value="SAF_NeuB_like"/>
    <property type="match status" value="1"/>
</dbReference>
<protein>
    <recommendedName>
        <fullName evidence="1">AFP-like domain-containing protein</fullName>
    </recommendedName>
</protein>
<dbReference type="Gene3D" id="3.20.20.70">
    <property type="entry name" value="Aldolase class I"/>
    <property type="match status" value="1"/>
</dbReference>
<dbReference type="InterPro" id="IPR057736">
    <property type="entry name" value="SAF_PseI/NeuA/NeuB"/>
</dbReference>
<dbReference type="PANTHER" id="PTHR42966:SF1">
    <property type="entry name" value="SIALIC ACID SYNTHASE"/>
    <property type="match status" value="1"/>
</dbReference>
<dbReference type="InterPro" id="IPR013785">
    <property type="entry name" value="Aldolase_TIM"/>
</dbReference>
<name>A0A0F8WQP8_9ZZZZ</name>
<dbReference type="InterPro" id="IPR006190">
    <property type="entry name" value="SAF_AFP_Neu5Ac"/>
</dbReference>
<dbReference type="PANTHER" id="PTHR42966">
    <property type="entry name" value="N-ACETYLNEURAMINATE SYNTHASE"/>
    <property type="match status" value="1"/>
</dbReference>
<dbReference type="InterPro" id="IPR013132">
    <property type="entry name" value="PseI/NeuA/B-like_N"/>
</dbReference>
<feature type="non-terminal residue" evidence="2">
    <location>
        <position position="1"/>
    </location>
</feature>